<dbReference type="NCBIfam" id="TIGR01538">
    <property type="entry name" value="portal_SPP1"/>
    <property type="match status" value="1"/>
</dbReference>
<proteinExistence type="predicted"/>
<accession>A0AA41CP55</accession>
<feature type="region of interest" description="Disordered" evidence="1">
    <location>
        <begin position="445"/>
        <end position="476"/>
    </location>
</feature>
<keyword evidence="3" id="KW-1185">Reference proteome</keyword>
<comment type="caution">
    <text evidence="2">The sequence shown here is derived from an EMBL/GenBank/DDBJ whole genome shotgun (WGS) entry which is preliminary data.</text>
</comment>
<dbReference type="Proteomes" id="UP000728106">
    <property type="component" value="Unassembled WGS sequence"/>
</dbReference>
<dbReference type="Pfam" id="PF05133">
    <property type="entry name" value="SPP1_portal"/>
    <property type="match status" value="1"/>
</dbReference>
<name>A0AA41CP55_WEICO</name>
<evidence type="ECO:0000313" key="3">
    <source>
        <dbReference type="Proteomes" id="UP000728106"/>
    </source>
</evidence>
<protein>
    <submittedName>
        <fullName evidence="2">Phage portal protein</fullName>
    </submittedName>
</protein>
<evidence type="ECO:0000313" key="2">
    <source>
        <dbReference type="EMBL" id="MBJ7637913.1"/>
    </source>
</evidence>
<reference evidence="2 3" key="1">
    <citation type="journal article" date="2021" name="Int. J. Food Microbiol.">
        <title>Safety demonstration of a microbial species for use in the food chain: Weissella confusa.</title>
        <authorList>
            <person name="Bourdichon F."/>
            <person name="Patrone V."/>
            <person name="Fontana A."/>
            <person name="Milani G."/>
            <person name="Morelli L."/>
        </authorList>
    </citation>
    <scope>NUCLEOTIDE SEQUENCE [LARGE SCALE GENOMIC DNA]</scope>
    <source>
        <strain evidence="2 3">CCUG 43002</strain>
    </source>
</reference>
<gene>
    <name evidence="2" type="ORF">HAU20_00560</name>
</gene>
<feature type="compositionally biased region" description="Basic and acidic residues" evidence="1">
    <location>
        <begin position="445"/>
        <end position="455"/>
    </location>
</feature>
<dbReference type="InterPro" id="IPR006428">
    <property type="entry name" value="Portal_SPP1-type"/>
</dbReference>
<sequence length="476" mass="53793">MAFRFNSDRLSSDDNNVFYFDQGVGDEMLAPDELSQLLSKHNRAMHNWFNKLMKYYLGKHSILEKMSKAPGKPDNRLIVNFAKELVDTEVGYFAGTPVKFDYDDNGKPNDELDQAINKFVDINDLTDIVAELAKQVDIFGRSYVLVYQNEEKETRVAPVDPRNGFIVYDSSIERRPVFGIYYTQKQRNGELSGTLYTKTATYSFTGTPGAEMTIAEEVTDNQFLNVPMVEFYASTERQGLFEQVISLIDAVEVALSNKGNDIDYFSNTIMKVINAKLKPDIIKDMIDKRVINVASVDTERDVTIDFMNKPDADGIQENFLDRVIDMIYNKSNVANFNDDVFGNASGTSLEFKLQSMSTAANMKERKFKMSLRQMWRLAFTIGATLPLDTGDKDYANNVKMTFKRTVPHNVQDEANTAKVMLDAGVDRKTALSEISTIEDPDAVIKAKEQEQKDAAKSMMGSLSDETDADFDKQEAK</sequence>
<organism evidence="2 3">
    <name type="scientific">Weissella confusa</name>
    <name type="common">Lactobacillus confusus</name>
    <dbReference type="NCBI Taxonomy" id="1583"/>
    <lineage>
        <taxon>Bacteria</taxon>
        <taxon>Bacillati</taxon>
        <taxon>Bacillota</taxon>
        <taxon>Bacilli</taxon>
        <taxon>Lactobacillales</taxon>
        <taxon>Lactobacillaceae</taxon>
        <taxon>Weissella</taxon>
    </lineage>
</organism>
<dbReference type="EMBL" id="JAAOCP010000001">
    <property type="protein sequence ID" value="MBJ7637913.1"/>
    <property type="molecule type" value="Genomic_DNA"/>
</dbReference>
<dbReference type="InterPro" id="IPR021145">
    <property type="entry name" value="Portal_protein_SPP1_Gp6-like"/>
</dbReference>
<evidence type="ECO:0000256" key="1">
    <source>
        <dbReference type="SAM" id="MobiDB-lite"/>
    </source>
</evidence>
<dbReference type="RefSeq" id="WP_199467906.1">
    <property type="nucleotide sequence ID" value="NZ_JAAOCP010000001.1"/>
</dbReference>
<dbReference type="AlphaFoldDB" id="A0AA41CP55"/>